<protein>
    <submittedName>
        <fullName evidence="1">Uncharacterized protein</fullName>
    </submittedName>
</protein>
<name>A0ABT0L458_9GAMM</name>
<proteinExistence type="predicted"/>
<gene>
    <name evidence="1" type="ORF">L2689_12240</name>
</gene>
<reference evidence="1 2" key="1">
    <citation type="submission" date="2022-01" db="EMBL/GenBank/DDBJ databases">
        <title>Whole genome-based taxonomy of the Shewanellaceae.</title>
        <authorList>
            <person name="Martin-Rodriguez A.J."/>
        </authorList>
    </citation>
    <scope>NUCLEOTIDE SEQUENCE [LARGE SCALE GENOMIC DNA]</scope>
    <source>
        <strain evidence="1 2">JCM 17801</strain>
    </source>
</reference>
<accession>A0ABT0L458</accession>
<dbReference type="EMBL" id="JAKILK010000006">
    <property type="protein sequence ID" value="MCL1118006.1"/>
    <property type="molecule type" value="Genomic_DNA"/>
</dbReference>
<comment type="caution">
    <text evidence="1">The sequence shown here is derived from an EMBL/GenBank/DDBJ whole genome shotgun (WGS) entry which is preliminary data.</text>
</comment>
<dbReference type="Proteomes" id="UP001203212">
    <property type="component" value="Unassembled WGS sequence"/>
</dbReference>
<organism evidence="1 2">
    <name type="scientific">Shewanella aestuarii</name>
    <dbReference type="NCBI Taxonomy" id="1028752"/>
    <lineage>
        <taxon>Bacteria</taxon>
        <taxon>Pseudomonadati</taxon>
        <taxon>Pseudomonadota</taxon>
        <taxon>Gammaproteobacteria</taxon>
        <taxon>Alteromonadales</taxon>
        <taxon>Shewanellaceae</taxon>
        <taxon>Shewanella</taxon>
    </lineage>
</organism>
<keyword evidence="2" id="KW-1185">Reference proteome</keyword>
<dbReference type="RefSeq" id="WP_188841884.1">
    <property type="nucleotide sequence ID" value="NZ_BMOT01000007.1"/>
</dbReference>
<evidence type="ECO:0000313" key="1">
    <source>
        <dbReference type="EMBL" id="MCL1118006.1"/>
    </source>
</evidence>
<evidence type="ECO:0000313" key="2">
    <source>
        <dbReference type="Proteomes" id="UP001203212"/>
    </source>
</evidence>
<sequence length="217" mass="24806">MYWPADHSIDFFTRANSLGLWLFIFLLSIAAPAHAYGLDDELIVNSRLIQGDWLHESDSKLGFIHINHDNSYSHVVIDLANPQSSFHHWGQVSISHQALVFRPSEIALATQTHATVELKQVPNQTQSVFIDALLFQTIHYTSSDNTRWLTLSTTSHSSHENEILYQTFESHHTFGYWPDKQSIDMSYLVIFPSGYYAHIYSDLAQTTAAQFVFGQLF</sequence>